<keyword evidence="1" id="KW-0812">Transmembrane</keyword>
<comment type="caution">
    <text evidence="2">The sequence shown here is derived from an EMBL/GenBank/DDBJ whole genome shotgun (WGS) entry which is preliminary data.</text>
</comment>
<dbReference type="RefSeq" id="WP_310029417.1">
    <property type="nucleotide sequence ID" value="NZ_JAVDRL010000002.1"/>
</dbReference>
<protein>
    <recommendedName>
        <fullName evidence="4">Glycerophosphoryl diester phosphodiesterase membrane domain-containing protein</fullName>
    </recommendedName>
</protein>
<evidence type="ECO:0000256" key="1">
    <source>
        <dbReference type="SAM" id="Phobius"/>
    </source>
</evidence>
<gene>
    <name evidence="2" type="ORF">J2800_000866</name>
</gene>
<feature type="transmembrane region" description="Helical" evidence="1">
    <location>
        <begin position="154"/>
        <end position="176"/>
    </location>
</feature>
<feature type="transmembrane region" description="Helical" evidence="1">
    <location>
        <begin position="111"/>
        <end position="134"/>
    </location>
</feature>
<organism evidence="2 3">
    <name type="scientific">Caulobacter rhizosphaerae</name>
    <dbReference type="NCBI Taxonomy" id="2010972"/>
    <lineage>
        <taxon>Bacteria</taxon>
        <taxon>Pseudomonadati</taxon>
        <taxon>Pseudomonadota</taxon>
        <taxon>Alphaproteobacteria</taxon>
        <taxon>Caulobacterales</taxon>
        <taxon>Caulobacteraceae</taxon>
        <taxon>Caulobacter</taxon>
    </lineage>
</organism>
<dbReference type="Proteomes" id="UP001262754">
    <property type="component" value="Unassembled WGS sequence"/>
</dbReference>
<accession>A0ABU1MVC0</accession>
<evidence type="ECO:0000313" key="3">
    <source>
        <dbReference type="Proteomes" id="UP001262754"/>
    </source>
</evidence>
<sequence length="291" mass="30882">MRGTEAEFSWSTAALAGFGVLRREPGLLLVWSLVGLVFGLADQMLDVRAEGLRAAGYSGTWIAPITGLVRAVLATVAMAIFSAAVYRAVLWPQGEARSRMRFGADEIRLTLVWLAQWALLLPLSILAVIPSFLLSTLMPKHEALTSGLVGTISALSILVAWLFVLVRLSLAAPMALAEGRWSVRAALGMSRGHFWKILAVHLPLLLGAALAFSASNTLYGLVLGAVRADVSPAVLLHNRSLADVFSPVRLGFTIVTAALGAVAAAVLYAPAAAIYRDLGSHRSDDQAAVFD</sequence>
<evidence type="ECO:0000313" key="2">
    <source>
        <dbReference type="EMBL" id="MDR6530142.1"/>
    </source>
</evidence>
<feature type="transmembrane region" description="Helical" evidence="1">
    <location>
        <begin position="197"/>
        <end position="222"/>
    </location>
</feature>
<evidence type="ECO:0008006" key="4">
    <source>
        <dbReference type="Google" id="ProtNLM"/>
    </source>
</evidence>
<feature type="transmembrane region" description="Helical" evidence="1">
    <location>
        <begin position="25"/>
        <end position="41"/>
    </location>
</feature>
<feature type="transmembrane region" description="Helical" evidence="1">
    <location>
        <begin position="61"/>
        <end position="90"/>
    </location>
</feature>
<keyword evidence="1" id="KW-1133">Transmembrane helix</keyword>
<name>A0ABU1MVC0_9CAUL</name>
<keyword evidence="1" id="KW-0472">Membrane</keyword>
<reference evidence="2 3" key="1">
    <citation type="submission" date="2023-07" db="EMBL/GenBank/DDBJ databases">
        <title>Sorghum-associated microbial communities from plants grown in Nebraska, USA.</title>
        <authorList>
            <person name="Schachtman D."/>
        </authorList>
    </citation>
    <scope>NUCLEOTIDE SEQUENCE [LARGE SCALE GENOMIC DNA]</scope>
    <source>
        <strain evidence="2 3">DS2154</strain>
    </source>
</reference>
<keyword evidence="3" id="KW-1185">Reference proteome</keyword>
<feature type="transmembrane region" description="Helical" evidence="1">
    <location>
        <begin position="250"/>
        <end position="275"/>
    </location>
</feature>
<dbReference type="EMBL" id="JAVDRL010000002">
    <property type="protein sequence ID" value="MDR6530142.1"/>
    <property type="molecule type" value="Genomic_DNA"/>
</dbReference>
<proteinExistence type="predicted"/>